<gene>
    <name evidence="1" type="ORF">SDC9_207786</name>
</gene>
<organism evidence="1">
    <name type="scientific">bioreactor metagenome</name>
    <dbReference type="NCBI Taxonomy" id="1076179"/>
    <lineage>
        <taxon>unclassified sequences</taxon>
        <taxon>metagenomes</taxon>
        <taxon>ecological metagenomes</taxon>
    </lineage>
</organism>
<reference evidence="1" key="1">
    <citation type="submission" date="2019-08" db="EMBL/GenBank/DDBJ databases">
        <authorList>
            <person name="Kucharzyk K."/>
            <person name="Murdoch R.W."/>
            <person name="Higgins S."/>
            <person name="Loffler F."/>
        </authorList>
    </citation>
    <scope>NUCLEOTIDE SEQUENCE</scope>
</reference>
<dbReference type="EMBL" id="VSSQ01134820">
    <property type="protein sequence ID" value="MPN60063.1"/>
    <property type="molecule type" value="Genomic_DNA"/>
</dbReference>
<comment type="caution">
    <text evidence="1">The sequence shown here is derived from an EMBL/GenBank/DDBJ whole genome shotgun (WGS) entry which is preliminary data.</text>
</comment>
<sequence>MCFNTTPLPADANRSVRIDERMGIIHCTRVGAPDDTVSDGHTASQTFFDAHTGIHVIRFVLL</sequence>
<dbReference type="AlphaFoldDB" id="A0A645JKA2"/>
<proteinExistence type="predicted"/>
<protein>
    <submittedName>
        <fullName evidence="1">Uncharacterized protein</fullName>
    </submittedName>
</protein>
<name>A0A645JKA2_9ZZZZ</name>
<accession>A0A645JKA2</accession>
<evidence type="ECO:0000313" key="1">
    <source>
        <dbReference type="EMBL" id="MPN60063.1"/>
    </source>
</evidence>